<keyword evidence="2" id="KW-1185">Reference proteome</keyword>
<dbReference type="Proteomes" id="UP000235145">
    <property type="component" value="Unassembled WGS sequence"/>
</dbReference>
<evidence type="ECO:0008006" key="3">
    <source>
        <dbReference type="Google" id="ProtNLM"/>
    </source>
</evidence>
<evidence type="ECO:0000313" key="2">
    <source>
        <dbReference type="Proteomes" id="UP000235145"/>
    </source>
</evidence>
<organism evidence="1 2">
    <name type="scientific">Lactuca sativa</name>
    <name type="common">Garden lettuce</name>
    <dbReference type="NCBI Taxonomy" id="4236"/>
    <lineage>
        <taxon>Eukaryota</taxon>
        <taxon>Viridiplantae</taxon>
        <taxon>Streptophyta</taxon>
        <taxon>Embryophyta</taxon>
        <taxon>Tracheophyta</taxon>
        <taxon>Spermatophyta</taxon>
        <taxon>Magnoliopsida</taxon>
        <taxon>eudicotyledons</taxon>
        <taxon>Gunneridae</taxon>
        <taxon>Pentapetalae</taxon>
        <taxon>asterids</taxon>
        <taxon>campanulids</taxon>
        <taxon>Asterales</taxon>
        <taxon>Asteraceae</taxon>
        <taxon>Cichorioideae</taxon>
        <taxon>Cichorieae</taxon>
        <taxon>Lactucinae</taxon>
        <taxon>Lactuca</taxon>
    </lineage>
</organism>
<dbReference type="EMBL" id="NBSK02000004">
    <property type="protein sequence ID" value="KAJ0210981.1"/>
    <property type="molecule type" value="Genomic_DNA"/>
</dbReference>
<comment type="caution">
    <text evidence="1">The sequence shown here is derived from an EMBL/GenBank/DDBJ whole genome shotgun (WGS) entry which is preliminary data.</text>
</comment>
<gene>
    <name evidence="1" type="ORF">LSAT_V11C400208500</name>
</gene>
<evidence type="ECO:0000313" key="1">
    <source>
        <dbReference type="EMBL" id="KAJ0210981.1"/>
    </source>
</evidence>
<sequence length="126" mass="14721">MKKPKFGWDNRSFVVFVDSCLIELRKSHKTGTYFNKVGRKQVIALKKITNKQMGEHEKKSGSFMTENKDYAKFRNTDLSIFDEKYALLFRDSVAIGDQTMTPLQFQNNSNQTKKMRRAKEIVMISI</sequence>
<proteinExistence type="predicted"/>
<reference evidence="1 2" key="1">
    <citation type="journal article" date="2017" name="Nat. Commun.">
        <title>Genome assembly with in vitro proximity ligation data and whole-genome triplication in lettuce.</title>
        <authorList>
            <person name="Reyes-Chin-Wo S."/>
            <person name="Wang Z."/>
            <person name="Yang X."/>
            <person name="Kozik A."/>
            <person name="Arikit S."/>
            <person name="Song C."/>
            <person name="Xia L."/>
            <person name="Froenicke L."/>
            <person name="Lavelle D.O."/>
            <person name="Truco M.J."/>
            <person name="Xia R."/>
            <person name="Zhu S."/>
            <person name="Xu C."/>
            <person name="Xu H."/>
            <person name="Xu X."/>
            <person name="Cox K."/>
            <person name="Korf I."/>
            <person name="Meyers B.C."/>
            <person name="Michelmore R.W."/>
        </authorList>
    </citation>
    <scope>NUCLEOTIDE SEQUENCE [LARGE SCALE GENOMIC DNA]</scope>
    <source>
        <strain evidence="2">cv. Salinas</strain>
        <tissue evidence="1">Seedlings</tissue>
    </source>
</reference>
<dbReference type="AlphaFoldDB" id="A0A9R1XFH3"/>
<protein>
    <recommendedName>
        <fullName evidence="3">Myb/SANT-like domain-containing protein</fullName>
    </recommendedName>
</protein>
<name>A0A9R1XFH3_LACSA</name>
<accession>A0A9R1XFH3</accession>